<evidence type="ECO:0000313" key="2">
    <source>
        <dbReference type="Proteomes" id="UP000630805"/>
    </source>
</evidence>
<evidence type="ECO:0000313" key="1">
    <source>
        <dbReference type="EMBL" id="NVO55483.1"/>
    </source>
</evidence>
<name>A0ABX2PMX1_9RHOB</name>
<dbReference type="EMBL" id="JABXWT010000002">
    <property type="protein sequence ID" value="NVO55483.1"/>
    <property type="molecule type" value="Genomic_DNA"/>
</dbReference>
<dbReference type="Proteomes" id="UP000630805">
    <property type="component" value="Unassembled WGS sequence"/>
</dbReference>
<keyword evidence="2" id="KW-1185">Reference proteome</keyword>
<gene>
    <name evidence="1" type="ORF">HW561_06745</name>
</gene>
<reference evidence="1 2" key="1">
    <citation type="submission" date="2020-06" db="EMBL/GenBank/DDBJ databases">
        <authorList>
            <person name="Cao W.R."/>
        </authorList>
    </citation>
    <scope>NUCLEOTIDE SEQUENCE [LARGE SCALE GENOMIC DNA]</scope>
    <source>
        <strain evidence="1 2">B1Z28</strain>
    </source>
</reference>
<protein>
    <submittedName>
        <fullName evidence="1">Uncharacterized protein</fullName>
    </submittedName>
</protein>
<organism evidence="1 2">
    <name type="scientific">Ruegeria haliotis</name>
    <dbReference type="NCBI Taxonomy" id="2747601"/>
    <lineage>
        <taxon>Bacteria</taxon>
        <taxon>Pseudomonadati</taxon>
        <taxon>Pseudomonadota</taxon>
        <taxon>Alphaproteobacteria</taxon>
        <taxon>Rhodobacterales</taxon>
        <taxon>Roseobacteraceae</taxon>
        <taxon>Ruegeria</taxon>
    </lineage>
</organism>
<accession>A0ABX2PMX1</accession>
<dbReference type="RefSeq" id="WP_176862978.1">
    <property type="nucleotide sequence ID" value="NZ_JABXWT010000002.1"/>
</dbReference>
<comment type="caution">
    <text evidence="1">The sequence shown here is derived from an EMBL/GenBank/DDBJ whole genome shotgun (WGS) entry which is preliminary data.</text>
</comment>
<sequence>MDALKTAQYARALYSVHGDRAEAEAAQKMREYQATGNTQEAQNWQAVRRTIRQIRGPNQS</sequence>
<proteinExistence type="predicted"/>